<feature type="region of interest" description="Disordered" evidence="1">
    <location>
        <begin position="1"/>
        <end position="56"/>
    </location>
</feature>
<evidence type="ECO:0000313" key="2">
    <source>
        <dbReference type="EMBL" id="KIK92002.1"/>
    </source>
</evidence>
<gene>
    <name evidence="2" type="ORF">PAXRUDRAFT_830359</name>
</gene>
<dbReference type="HOGENOM" id="CLU_3014855_0_0_1"/>
<accession>A0A0D0D5N8</accession>
<feature type="compositionally biased region" description="Basic and acidic residues" evidence="1">
    <location>
        <begin position="26"/>
        <end position="40"/>
    </location>
</feature>
<dbReference type="Proteomes" id="UP000054538">
    <property type="component" value="Unassembled WGS sequence"/>
</dbReference>
<reference evidence="3" key="2">
    <citation type="submission" date="2015-01" db="EMBL/GenBank/DDBJ databases">
        <title>Evolutionary Origins and Diversification of the Mycorrhizal Mutualists.</title>
        <authorList>
            <consortium name="DOE Joint Genome Institute"/>
            <consortium name="Mycorrhizal Genomics Consortium"/>
            <person name="Kohler A."/>
            <person name="Kuo A."/>
            <person name="Nagy L.G."/>
            <person name="Floudas D."/>
            <person name="Copeland A."/>
            <person name="Barry K.W."/>
            <person name="Cichocki N."/>
            <person name="Veneault-Fourrey C."/>
            <person name="LaButti K."/>
            <person name="Lindquist E.A."/>
            <person name="Lipzen A."/>
            <person name="Lundell T."/>
            <person name="Morin E."/>
            <person name="Murat C."/>
            <person name="Riley R."/>
            <person name="Ohm R."/>
            <person name="Sun H."/>
            <person name="Tunlid A."/>
            <person name="Henrissat B."/>
            <person name="Grigoriev I.V."/>
            <person name="Hibbett D.S."/>
            <person name="Martin F."/>
        </authorList>
    </citation>
    <scope>NUCLEOTIDE SEQUENCE [LARGE SCALE GENOMIC DNA]</scope>
    <source>
        <strain evidence="3">Ve08.2h10</strain>
    </source>
</reference>
<keyword evidence="3" id="KW-1185">Reference proteome</keyword>
<proteinExistence type="predicted"/>
<evidence type="ECO:0000256" key="1">
    <source>
        <dbReference type="SAM" id="MobiDB-lite"/>
    </source>
</evidence>
<protein>
    <submittedName>
        <fullName evidence="2">Uncharacterized protein</fullName>
    </submittedName>
</protein>
<name>A0A0D0D5N8_9AGAM</name>
<dbReference type="AlphaFoldDB" id="A0A0D0D5N8"/>
<organism evidence="2 3">
    <name type="scientific">Paxillus rubicundulus Ve08.2h10</name>
    <dbReference type="NCBI Taxonomy" id="930991"/>
    <lineage>
        <taxon>Eukaryota</taxon>
        <taxon>Fungi</taxon>
        <taxon>Dikarya</taxon>
        <taxon>Basidiomycota</taxon>
        <taxon>Agaricomycotina</taxon>
        <taxon>Agaricomycetes</taxon>
        <taxon>Agaricomycetidae</taxon>
        <taxon>Boletales</taxon>
        <taxon>Paxilineae</taxon>
        <taxon>Paxillaceae</taxon>
        <taxon>Paxillus</taxon>
    </lineage>
</organism>
<reference evidence="2 3" key="1">
    <citation type="submission" date="2014-04" db="EMBL/GenBank/DDBJ databases">
        <authorList>
            <consortium name="DOE Joint Genome Institute"/>
            <person name="Kuo A."/>
            <person name="Kohler A."/>
            <person name="Jargeat P."/>
            <person name="Nagy L.G."/>
            <person name="Floudas D."/>
            <person name="Copeland A."/>
            <person name="Barry K.W."/>
            <person name="Cichocki N."/>
            <person name="Veneault-Fourrey C."/>
            <person name="LaButti K."/>
            <person name="Lindquist E.A."/>
            <person name="Lipzen A."/>
            <person name="Lundell T."/>
            <person name="Morin E."/>
            <person name="Murat C."/>
            <person name="Sun H."/>
            <person name="Tunlid A."/>
            <person name="Henrissat B."/>
            <person name="Grigoriev I.V."/>
            <person name="Hibbett D.S."/>
            <person name="Martin F."/>
            <person name="Nordberg H.P."/>
            <person name="Cantor M.N."/>
            <person name="Hua S.X."/>
        </authorList>
    </citation>
    <scope>NUCLEOTIDE SEQUENCE [LARGE SCALE GENOMIC DNA]</scope>
    <source>
        <strain evidence="2 3">Ve08.2h10</strain>
    </source>
</reference>
<sequence length="56" mass="6357">MEDADEPVKETGGLTSRTAASIVSEKTGERTRERRQAEKRTGRRKMTRTFATDMPE</sequence>
<dbReference type="InParanoid" id="A0A0D0D5N8"/>
<evidence type="ECO:0000313" key="3">
    <source>
        <dbReference type="Proteomes" id="UP000054538"/>
    </source>
</evidence>
<dbReference type="EMBL" id="KN825325">
    <property type="protein sequence ID" value="KIK92002.1"/>
    <property type="molecule type" value="Genomic_DNA"/>
</dbReference>